<dbReference type="OrthoDB" id="1678912at2759"/>
<feature type="domain" description="ARID" evidence="8">
    <location>
        <begin position="79"/>
        <end position="175"/>
    </location>
</feature>
<dbReference type="SMART" id="SM00249">
    <property type="entry name" value="PHD"/>
    <property type="match status" value="1"/>
</dbReference>
<dbReference type="VEuPathDB" id="FungiDB:DIURU_004997"/>
<evidence type="ECO:0000313" key="10">
    <source>
        <dbReference type="EMBL" id="KAA8898142.1"/>
    </source>
</evidence>
<dbReference type="GeneID" id="54783648"/>
<dbReference type="Pfam" id="PF08429">
    <property type="entry name" value="PLU-1"/>
    <property type="match status" value="1"/>
</dbReference>
<evidence type="ECO:0000256" key="5">
    <source>
        <dbReference type="ARBA" id="ARBA00023004"/>
    </source>
</evidence>
<keyword evidence="2" id="KW-0479">Metal-binding</keyword>
<dbReference type="OMA" id="GFDQVCK"/>
<dbReference type="Pfam" id="PF01388">
    <property type="entry name" value="ARID"/>
    <property type="match status" value="1"/>
</dbReference>
<dbReference type="GO" id="GO:0034647">
    <property type="term" value="F:histone H3K4me/H3K4me2/H3K4me3 demethylase activity"/>
    <property type="evidence" value="ECO:0007669"/>
    <property type="project" value="TreeGrafter"/>
</dbReference>
<dbReference type="InterPro" id="IPR036431">
    <property type="entry name" value="ARID_dom_sf"/>
</dbReference>
<evidence type="ECO:0000256" key="1">
    <source>
        <dbReference type="ARBA" id="ARBA00004123"/>
    </source>
</evidence>
<evidence type="ECO:0000256" key="3">
    <source>
        <dbReference type="ARBA" id="ARBA00022771"/>
    </source>
</evidence>
<dbReference type="InterPro" id="IPR003347">
    <property type="entry name" value="JmjC_dom"/>
</dbReference>
<dbReference type="SUPFAM" id="SSF57903">
    <property type="entry name" value="FYVE/PHD zinc finger"/>
    <property type="match status" value="1"/>
</dbReference>
<keyword evidence="5" id="KW-0408">Iron</keyword>
<dbReference type="SUPFAM" id="SSF46774">
    <property type="entry name" value="ARID-like"/>
    <property type="match status" value="1"/>
</dbReference>
<dbReference type="CDD" id="cd16100">
    <property type="entry name" value="ARID"/>
    <property type="match status" value="1"/>
</dbReference>
<evidence type="ECO:0000256" key="6">
    <source>
        <dbReference type="ARBA" id="ARBA00023242"/>
    </source>
</evidence>
<evidence type="ECO:0008006" key="12">
    <source>
        <dbReference type="Google" id="ProtNLM"/>
    </source>
</evidence>
<comment type="subcellular location">
    <subcellularLocation>
        <location evidence="1">Nucleus</location>
    </subcellularLocation>
</comment>
<evidence type="ECO:0000256" key="4">
    <source>
        <dbReference type="ARBA" id="ARBA00022833"/>
    </source>
</evidence>
<dbReference type="PANTHER" id="PTHR10694">
    <property type="entry name" value="LYSINE-SPECIFIC DEMETHYLASE"/>
    <property type="match status" value="1"/>
</dbReference>
<dbReference type="GO" id="GO:0005634">
    <property type="term" value="C:nucleus"/>
    <property type="evidence" value="ECO:0007669"/>
    <property type="project" value="UniProtKB-SubCell"/>
</dbReference>
<dbReference type="GO" id="GO:0006355">
    <property type="term" value="P:regulation of DNA-templated transcription"/>
    <property type="evidence" value="ECO:0007669"/>
    <property type="project" value="TreeGrafter"/>
</dbReference>
<dbReference type="PROSITE" id="PS51184">
    <property type="entry name" value="JMJC"/>
    <property type="match status" value="1"/>
</dbReference>
<dbReference type="GO" id="GO:0000785">
    <property type="term" value="C:chromatin"/>
    <property type="evidence" value="ECO:0007669"/>
    <property type="project" value="TreeGrafter"/>
</dbReference>
<dbReference type="Gene3D" id="3.30.40.10">
    <property type="entry name" value="Zinc/RING finger domain, C3HC4 (zinc finger)"/>
    <property type="match status" value="1"/>
</dbReference>
<dbReference type="EMBL" id="SWFT01000149">
    <property type="protein sequence ID" value="KAA8898142.1"/>
    <property type="molecule type" value="Genomic_DNA"/>
</dbReference>
<dbReference type="InterPro" id="IPR001965">
    <property type="entry name" value="Znf_PHD"/>
</dbReference>
<protein>
    <recommendedName>
        <fullName evidence="12">ARID domain-containing protein</fullName>
    </recommendedName>
</protein>
<dbReference type="SMART" id="SM00558">
    <property type="entry name" value="JmjC"/>
    <property type="match status" value="1"/>
</dbReference>
<dbReference type="InterPro" id="IPR019787">
    <property type="entry name" value="Znf_PHD-finger"/>
</dbReference>
<evidence type="ECO:0000256" key="2">
    <source>
        <dbReference type="ARBA" id="ARBA00022723"/>
    </source>
</evidence>
<dbReference type="GO" id="GO:0008270">
    <property type="term" value="F:zinc ion binding"/>
    <property type="evidence" value="ECO:0007669"/>
    <property type="project" value="UniProtKB-KW"/>
</dbReference>
<dbReference type="Gene3D" id="1.10.150.60">
    <property type="entry name" value="ARID DNA-binding domain"/>
    <property type="match status" value="1"/>
</dbReference>
<name>A0A642UFW6_DIURU</name>
<dbReference type="PANTHER" id="PTHR10694:SF33">
    <property type="entry name" value="LYSINE-SPECIFIC DEMETHYLASE 5"/>
    <property type="match status" value="1"/>
</dbReference>
<organism evidence="10 11">
    <name type="scientific">Diutina rugosa</name>
    <name type="common">Yeast</name>
    <name type="synonym">Candida rugosa</name>
    <dbReference type="NCBI Taxonomy" id="5481"/>
    <lineage>
        <taxon>Eukaryota</taxon>
        <taxon>Fungi</taxon>
        <taxon>Dikarya</taxon>
        <taxon>Ascomycota</taxon>
        <taxon>Saccharomycotina</taxon>
        <taxon>Pichiomycetes</taxon>
        <taxon>Debaryomycetaceae</taxon>
        <taxon>Diutina</taxon>
    </lineage>
</organism>
<reference evidence="10 11" key="1">
    <citation type="submission" date="2019-07" db="EMBL/GenBank/DDBJ databases">
        <title>Genome assembly of two rare yeast pathogens: Diutina rugosa and Trichomonascus ciferrii.</title>
        <authorList>
            <person name="Mixao V."/>
            <person name="Saus E."/>
            <person name="Hansen A."/>
            <person name="Lass-Flor C."/>
            <person name="Gabaldon T."/>
        </authorList>
    </citation>
    <scope>NUCLEOTIDE SEQUENCE [LARGE SCALE GENOMIC DNA]</scope>
    <source>
        <strain evidence="10 11">CBS 613</strain>
    </source>
</reference>
<dbReference type="Proteomes" id="UP000449547">
    <property type="component" value="Unassembled WGS sequence"/>
</dbReference>
<dbReference type="PROSITE" id="PS01359">
    <property type="entry name" value="ZF_PHD_1"/>
    <property type="match status" value="1"/>
</dbReference>
<dbReference type="InterPro" id="IPR013083">
    <property type="entry name" value="Znf_RING/FYVE/PHD"/>
</dbReference>
<feature type="region of interest" description="Disordered" evidence="7">
    <location>
        <begin position="1375"/>
        <end position="1400"/>
    </location>
</feature>
<dbReference type="RefSeq" id="XP_034010399.1">
    <property type="nucleotide sequence ID" value="XM_034157929.1"/>
</dbReference>
<dbReference type="SMART" id="SM01014">
    <property type="entry name" value="ARID"/>
    <property type="match status" value="1"/>
</dbReference>
<evidence type="ECO:0000256" key="7">
    <source>
        <dbReference type="SAM" id="MobiDB-lite"/>
    </source>
</evidence>
<dbReference type="InterPro" id="IPR013637">
    <property type="entry name" value="Lys_sp_deMease-like_dom"/>
</dbReference>
<dbReference type="Gene3D" id="2.60.120.650">
    <property type="entry name" value="Cupin"/>
    <property type="match status" value="1"/>
</dbReference>
<evidence type="ECO:0000313" key="11">
    <source>
        <dbReference type="Proteomes" id="UP000449547"/>
    </source>
</evidence>
<dbReference type="PROSITE" id="PS51011">
    <property type="entry name" value="ARID"/>
    <property type="match status" value="1"/>
</dbReference>
<keyword evidence="3" id="KW-0863">Zinc-finger</keyword>
<dbReference type="InterPro" id="IPR019786">
    <property type="entry name" value="Zinc_finger_PHD-type_CS"/>
</dbReference>
<proteinExistence type="predicted"/>
<dbReference type="Pfam" id="PF00628">
    <property type="entry name" value="PHD"/>
    <property type="match status" value="1"/>
</dbReference>
<comment type="caution">
    <text evidence="10">The sequence shown here is derived from an EMBL/GenBank/DDBJ whole genome shotgun (WGS) entry which is preliminary data.</text>
</comment>
<dbReference type="GO" id="GO:0003677">
    <property type="term" value="F:DNA binding"/>
    <property type="evidence" value="ECO:0007669"/>
    <property type="project" value="InterPro"/>
</dbReference>
<evidence type="ECO:0000259" key="9">
    <source>
        <dbReference type="PROSITE" id="PS51184"/>
    </source>
</evidence>
<gene>
    <name evidence="10" type="ORF">DIURU_004997</name>
</gene>
<feature type="domain" description="JmjC" evidence="9">
    <location>
        <begin position="359"/>
        <end position="576"/>
    </location>
</feature>
<evidence type="ECO:0000259" key="8">
    <source>
        <dbReference type="PROSITE" id="PS51011"/>
    </source>
</evidence>
<keyword evidence="11" id="KW-1185">Reference proteome</keyword>
<accession>A0A642UFW6</accession>
<dbReference type="SUPFAM" id="SSF51197">
    <property type="entry name" value="Clavaminate synthase-like"/>
    <property type="match status" value="1"/>
</dbReference>
<keyword evidence="4" id="KW-0862">Zinc</keyword>
<keyword evidence="6" id="KW-0539">Nucleus</keyword>
<dbReference type="SMART" id="SM00501">
    <property type="entry name" value="BRIGHT"/>
    <property type="match status" value="1"/>
</dbReference>
<dbReference type="InterPro" id="IPR001606">
    <property type="entry name" value="ARID_dom"/>
</dbReference>
<dbReference type="Pfam" id="PF02373">
    <property type="entry name" value="JmjC"/>
    <property type="match status" value="1"/>
</dbReference>
<dbReference type="InterPro" id="IPR011011">
    <property type="entry name" value="Znf_FYVE_PHD"/>
</dbReference>
<sequence length="1400" mass="158507">MLEPNLLVTGDIRSSIPTFTVGESDLCDPVNFIETHFQSAKEHGALKLRLPSSTSSQLNIDSVWFHTSKQVINPPDDDLALRLDFYRSLADFIASMGGDYQATISTIPKFENRQLDLYRLFKSVQTCGGFMVVTASHTWHIVAKQLGYRFVDENTINALYNAYGTILQRYESHESMSTSEPSPKRPKLEKSAPLVLGSAQPFCQSLITRSAKGFLLNAQHHLDLKLPITIQQSASISPQSQIHSIIRTMFENKDVQCDGVPLTPTTSVYSLSQFVERDRSFACYLQQKHHEAFTHTSISAKDFETLFWKLLEGKDNKDKALEVESGIDLSTRVYETPFYNVVDDLLSKKSNIDNSPPMRELLSPWATENLPFSPNSLLATLSETDVTNPNLIRRRGQIGMTFSLKNWRCQENFCQLVDRHISGAPKLWYFIPESQFEKFEDLIGKCQCHHRVHVNNNQWNGEKYKEKFNQLQPDTICQCLHSMVDTTTEPRLIQHAIDTAKLQPHLHNQEHVITPTMLIEEGITFTSVLQYPGEYIVVPPKTYACTISLGLNVSEEVNIATPSWINYATEGERWMTTQNLMPTFSTFKLLANILNPTSELRPFSSKVITMALHQLSDLIDNELKLRHEALGLIKEAPLDEQADEDLADDNLSWCFPSKVIVTHENGKFCTSLSQYLTHYRHCKAEVQYHFTDDKLRGLQKVLEGDTFTYHNWVAEYSKVFDDYDAVPHLKSYKSLLSDGETILSALYTREAALTDSTPTSPDFVQFLSMVNNLRQFVAAADSFIDECQALLAIKHSQRVRKGSEVTKASLAELTHLVQKVDELDFTSTETEQILDLQREVLNFDKASRALLAKSRSTEVEFNDLINLGESFGIEIPALNFITRIRDRMKWHKTYSVLEKGGDPYADSKDVFTLVDLEEFYNDGLRILPRQDQQMINRVSQMIAESKAYDEEVRRMLDVQFIDDISPSTLDGLADRFRSERLFLQRDSYDQLSRVHDCRKLISKAQILCDGSKTLLLSELKPLLSAIKETDLPFRAASFSGPASQTEAIVQYLATSLRSTQVITTMDKSLKDINAKGAHNASLVQKLYQLLYKADFSFSRSDDYFKSSSYQEISSEEVTVQQPIYCTCRELEFGTMVECEKCCEWYHVSCVKLSRSSKKAVNDSFVCGPCQLLATGEFDQYLKNQMTTAEFLEHAMKIGNLEVIPQPEVEAVKELVEKIKTYHRQLDLDLSDFLKSDRPNSLKLDYVRFLVRKIYGAGLLWRENLDVCLKAFAELKPLCSDVFKKKVIATEYTGNVDPINDIHVKDKVLSASSLEVAPELHVTQVDTVNELEVANAGSMDCVATNGPLLESDSCMPSSHESAEVTTAQTIELKNPVSIPPLSSTTQQDKDAVVPSTISTDI</sequence>